<gene>
    <name evidence="1" type="ORF">M0L44_15555</name>
</gene>
<organism evidence="1 2">
    <name type="scientific">Ideonella oryzae</name>
    <dbReference type="NCBI Taxonomy" id="2937441"/>
    <lineage>
        <taxon>Bacteria</taxon>
        <taxon>Pseudomonadati</taxon>
        <taxon>Pseudomonadota</taxon>
        <taxon>Betaproteobacteria</taxon>
        <taxon>Burkholderiales</taxon>
        <taxon>Sphaerotilaceae</taxon>
        <taxon>Ideonella</taxon>
    </lineage>
</organism>
<comment type="caution">
    <text evidence="1">The sequence shown here is derived from an EMBL/GenBank/DDBJ whole genome shotgun (WGS) entry which is preliminary data.</text>
</comment>
<evidence type="ECO:0000313" key="1">
    <source>
        <dbReference type="EMBL" id="MCO5978117.1"/>
    </source>
</evidence>
<reference evidence="1 2" key="1">
    <citation type="submission" date="2022-06" db="EMBL/GenBank/DDBJ databases">
        <title>Ideonella sp. NS12-5 Genome sequencing and assembly.</title>
        <authorList>
            <person name="Jung Y."/>
        </authorList>
    </citation>
    <scope>NUCLEOTIDE SEQUENCE [LARGE SCALE GENOMIC DNA]</scope>
    <source>
        <strain evidence="1 2">NS12-5</strain>
    </source>
</reference>
<accession>A0ABT1BRU4</accession>
<evidence type="ECO:0000313" key="2">
    <source>
        <dbReference type="Proteomes" id="UP001204851"/>
    </source>
</evidence>
<dbReference type="RefSeq" id="WP_252770714.1">
    <property type="nucleotide sequence ID" value="NZ_JAMXMC010000008.1"/>
</dbReference>
<protein>
    <submittedName>
        <fullName evidence="1">Uncharacterized protein</fullName>
    </submittedName>
</protein>
<proteinExistence type="predicted"/>
<keyword evidence="2" id="KW-1185">Reference proteome</keyword>
<dbReference type="Proteomes" id="UP001204851">
    <property type="component" value="Unassembled WGS sequence"/>
</dbReference>
<dbReference type="EMBL" id="JAMXMC010000008">
    <property type="protein sequence ID" value="MCO5978117.1"/>
    <property type="molecule type" value="Genomic_DNA"/>
</dbReference>
<name>A0ABT1BRU4_9BURK</name>
<sequence>MPEINQEELTLLAAMAYGESYYKENDFEEMAGIAAVLLRQRDSRGYSTMQDFTKSEPTYSFVVRDGNPRYGQLIGTTESQITEESSNISTQREDIEKNIQSLHTKAQTETSRNNIEALNKKIKINKNKLKSIESAAASNAGKVMAYRAARHALEGGVDYSGGAYFWDGWDIKTNYKNHPKVKRGIKITDPAHNIFDIKDNLVTIIKYKVVTTTKAGKKTQEKQEIGRYDHVYESTAGHGGTIFWKFNPEYANIEHAKDYK</sequence>